<dbReference type="RefSeq" id="WP_207181961.1">
    <property type="nucleotide sequence ID" value="NZ_AP024145.1"/>
</dbReference>
<dbReference type="GO" id="GO:0004673">
    <property type="term" value="F:protein histidine kinase activity"/>
    <property type="evidence" value="ECO:0007669"/>
    <property type="project" value="UniProtKB-EC"/>
</dbReference>
<dbReference type="SUPFAM" id="SSF55785">
    <property type="entry name" value="PYP-like sensor domain (PAS domain)"/>
    <property type="match status" value="2"/>
</dbReference>
<evidence type="ECO:0000256" key="4">
    <source>
        <dbReference type="ARBA" id="ARBA00022679"/>
    </source>
</evidence>
<dbReference type="AlphaFoldDB" id="A0A8H8WR94"/>
<dbReference type="SUPFAM" id="SSF47413">
    <property type="entry name" value="lambda repressor-like DNA-binding domains"/>
    <property type="match status" value="1"/>
</dbReference>
<dbReference type="KEGG" id="mind:mvi_13060"/>
<dbReference type="InterPro" id="IPR010982">
    <property type="entry name" value="Lambda_DNA-bd_dom_sf"/>
</dbReference>
<dbReference type="InterPro" id="IPR013655">
    <property type="entry name" value="PAS_fold_3"/>
</dbReference>
<evidence type="ECO:0000256" key="3">
    <source>
        <dbReference type="ARBA" id="ARBA00022553"/>
    </source>
</evidence>
<evidence type="ECO:0000256" key="5">
    <source>
        <dbReference type="ARBA" id="ARBA00022777"/>
    </source>
</evidence>
<dbReference type="Gene3D" id="1.10.260.40">
    <property type="entry name" value="lambda repressor-like DNA-binding domains"/>
    <property type="match status" value="1"/>
</dbReference>
<evidence type="ECO:0000256" key="2">
    <source>
        <dbReference type="ARBA" id="ARBA00012438"/>
    </source>
</evidence>
<dbReference type="PROSITE" id="PS50943">
    <property type="entry name" value="HTH_CROC1"/>
    <property type="match status" value="1"/>
</dbReference>
<dbReference type="CDD" id="cd00093">
    <property type="entry name" value="HTH_XRE"/>
    <property type="match status" value="1"/>
</dbReference>
<dbReference type="Gene3D" id="3.30.450.20">
    <property type="entry name" value="PAS domain"/>
    <property type="match status" value="2"/>
</dbReference>
<dbReference type="EC" id="2.7.13.3" evidence="2"/>
<accession>A0A8H8WR94</accession>
<feature type="domain" description="HTH cro/C1-type" evidence="6">
    <location>
        <begin position="287"/>
        <end position="318"/>
    </location>
</feature>
<dbReference type="Gene3D" id="2.10.70.100">
    <property type="match status" value="1"/>
</dbReference>
<dbReference type="GO" id="GO:0003677">
    <property type="term" value="F:DNA binding"/>
    <property type="evidence" value="ECO:0007669"/>
    <property type="project" value="InterPro"/>
</dbReference>
<evidence type="ECO:0000259" key="6">
    <source>
        <dbReference type="PROSITE" id="PS50943"/>
    </source>
</evidence>
<protein>
    <recommendedName>
        <fullName evidence="2">histidine kinase</fullName>
        <ecNumber evidence="2">2.7.13.3</ecNumber>
    </recommendedName>
</protein>
<dbReference type="InterPro" id="IPR035965">
    <property type="entry name" value="PAS-like_dom_sf"/>
</dbReference>
<keyword evidence="3" id="KW-0597">Phosphoprotein</keyword>
<evidence type="ECO:0000313" key="7">
    <source>
        <dbReference type="EMBL" id="BCM82845.1"/>
    </source>
</evidence>
<dbReference type="Proteomes" id="UP000663508">
    <property type="component" value="Chromosome"/>
</dbReference>
<comment type="catalytic activity">
    <reaction evidence="1">
        <text>ATP + protein L-histidine = ADP + protein N-phospho-L-histidine.</text>
        <dbReference type="EC" id="2.7.13.3"/>
    </reaction>
</comment>
<dbReference type="InterPro" id="IPR001387">
    <property type="entry name" value="Cro/C1-type_HTH"/>
</dbReference>
<keyword evidence="4" id="KW-0808">Transferase</keyword>
<proteinExistence type="predicted"/>
<reference evidence="7" key="1">
    <citation type="submission" date="2020-11" db="EMBL/GenBank/DDBJ databases">
        <title>Complete genome sequence of a novel pathogenic Methylobacterium strain isolated from rice in Vietnam.</title>
        <authorList>
            <person name="Lai K."/>
            <person name="Okazaki S."/>
            <person name="Higashi K."/>
            <person name="Mori H."/>
            <person name="Toyoda A."/>
            <person name="Kurokawa K."/>
        </authorList>
    </citation>
    <scope>NUCLEOTIDE SEQUENCE</scope>
    <source>
        <strain evidence="7">VL1</strain>
    </source>
</reference>
<evidence type="ECO:0000256" key="1">
    <source>
        <dbReference type="ARBA" id="ARBA00000085"/>
    </source>
</evidence>
<sequence length="355" mass="38490">MTGTEPDGAPDDPHGILTFPDGDALRLLEAHGLTGTWAWNFVTDEYAWSPGLFRLLGLAPGAVRPGYHRFMSFVHPDDRAQLETGTQMMREGVFTGSTFRVIRADGAVRLLTGRSTIYVTPEGRPRAGAGVVLDMTEPEFLAASHRENQRRRRALFAQTQTWIHTLPNAPHASPVRVASWEIMSLTGVTQQAFQENWTLIFAPEERARADHEISARFAAGRPFAVEQTLALARGDRGLFRSVAVPVRGDDGRIETWATLNGRVDGPRPVPSGIVRQGLEQAVQAAHLRAARGLVGWSMADLAGASGLSLSTVRRLEEGGEGPASRSRHAAVAALRRAGIGFVVIDGDTLAVVKVR</sequence>
<keyword evidence="5" id="KW-0418">Kinase</keyword>
<dbReference type="Pfam" id="PF01381">
    <property type="entry name" value="HTH_3"/>
    <property type="match status" value="1"/>
</dbReference>
<evidence type="ECO:0000313" key="8">
    <source>
        <dbReference type="Proteomes" id="UP000663508"/>
    </source>
</evidence>
<dbReference type="InterPro" id="IPR052162">
    <property type="entry name" value="Sensor_kinase/Photoreceptor"/>
</dbReference>
<dbReference type="Pfam" id="PF08447">
    <property type="entry name" value="PAS_3"/>
    <property type="match status" value="1"/>
</dbReference>
<dbReference type="PANTHER" id="PTHR43304:SF1">
    <property type="entry name" value="PAC DOMAIN-CONTAINING PROTEIN"/>
    <property type="match status" value="1"/>
</dbReference>
<organism evidence="7 8">
    <name type="scientific">Methylobacterium indicum</name>
    <dbReference type="NCBI Taxonomy" id="1775910"/>
    <lineage>
        <taxon>Bacteria</taxon>
        <taxon>Pseudomonadati</taxon>
        <taxon>Pseudomonadota</taxon>
        <taxon>Alphaproteobacteria</taxon>
        <taxon>Hyphomicrobiales</taxon>
        <taxon>Methylobacteriaceae</taxon>
        <taxon>Methylobacterium</taxon>
    </lineage>
</organism>
<gene>
    <name evidence="7" type="ORF">mvi_13060</name>
</gene>
<dbReference type="EMBL" id="AP024145">
    <property type="protein sequence ID" value="BCM82845.1"/>
    <property type="molecule type" value="Genomic_DNA"/>
</dbReference>
<dbReference type="PANTHER" id="PTHR43304">
    <property type="entry name" value="PHYTOCHROME-LIKE PROTEIN CPH1"/>
    <property type="match status" value="1"/>
</dbReference>
<name>A0A8H8WR94_9HYPH</name>